<gene>
    <name evidence="1" type="ORF">brsh051_18910</name>
</gene>
<proteinExistence type="predicted"/>
<name>A0AAN0KIP5_9ACTN</name>
<dbReference type="RefSeq" id="WP_425332704.1">
    <property type="nucleotide sequence ID" value="NZ_AP028056.1"/>
</dbReference>
<dbReference type="EMBL" id="AP028056">
    <property type="protein sequence ID" value="BEH02610.1"/>
    <property type="molecule type" value="Genomic_DNA"/>
</dbReference>
<evidence type="ECO:0000313" key="1">
    <source>
        <dbReference type="EMBL" id="BEH02610.1"/>
    </source>
</evidence>
<accession>A0AAN0KIP5</accession>
<reference evidence="1" key="1">
    <citation type="journal article" date="2024" name="Int. J. Syst. Evol. Microbiol.">
        <title>Brooklawnia propionicigenes sp. nov., a facultatively anaerobic, propionate-producing bacterium isolated from a methanogenic reactor treating waste from cattle farms.</title>
        <authorList>
            <person name="Akita Y."/>
            <person name="Ueki A."/>
            <person name="Tonouchi A."/>
            <person name="Sugawara Y."/>
            <person name="Honma S."/>
            <person name="Kaku N."/>
            <person name="Ueki K."/>
        </authorList>
    </citation>
    <scope>NUCLEOTIDE SEQUENCE</scope>
    <source>
        <strain evidence="1">SH051</strain>
    </source>
</reference>
<dbReference type="KEGG" id="broo:brsh051_18910"/>
<evidence type="ECO:0000313" key="2">
    <source>
        <dbReference type="Proteomes" id="UP001431656"/>
    </source>
</evidence>
<dbReference type="AlphaFoldDB" id="A0AAN0KIP5"/>
<sequence length="81" mass="9155">MATVDKLVKAMRENPQNVRYDDLHKVCEHYFGPPRRTGGSHAVFKTPWPGDPRVNIQNSNGKAKAYQVHQVLAAIDKKEAK</sequence>
<organism evidence="1 2">
    <name type="scientific">Brooklawnia propionicigenes</name>
    <dbReference type="NCBI Taxonomy" id="3041175"/>
    <lineage>
        <taxon>Bacteria</taxon>
        <taxon>Bacillati</taxon>
        <taxon>Actinomycetota</taxon>
        <taxon>Actinomycetes</taxon>
        <taxon>Propionibacteriales</taxon>
        <taxon>Propionibacteriaceae</taxon>
        <taxon>Brooklawnia</taxon>
    </lineage>
</organism>
<dbReference type="Proteomes" id="UP001431656">
    <property type="component" value="Chromosome"/>
</dbReference>
<keyword evidence="2" id="KW-1185">Reference proteome</keyword>
<evidence type="ECO:0008006" key="3">
    <source>
        <dbReference type="Google" id="ProtNLM"/>
    </source>
</evidence>
<protein>
    <recommendedName>
        <fullName evidence="3">Toxin HicA</fullName>
    </recommendedName>
</protein>